<dbReference type="Proteomes" id="UP000198945">
    <property type="component" value="Unassembled WGS sequence"/>
</dbReference>
<keyword evidence="1" id="KW-0378">Hydrolase</keyword>
<dbReference type="GO" id="GO:0016787">
    <property type="term" value="F:hydrolase activity"/>
    <property type="evidence" value="ECO:0007669"/>
    <property type="project" value="UniProtKB-UniRule"/>
</dbReference>
<keyword evidence="1" id="KW-0442">Lipid degradation</keyword>
<keyword evidence="1" id="KW-0443">Lipid metabolism</keyword>
<evidence type="ECO:0000313" key="2">
    <source>
        <dbReference type="EMBL" id="SDJ01524.1"/>
    </source>
</evidence>
<accession>A0A1M7NFR0</accession>
<dbReference type="EMBL" id="FNEH01000023">
    <property type="protein sequence ID" value="SDJ01524.1"/>
    <property type="molecule type" value="Genomic_DNA"/>
</dbReference>
<feature type="short sequence motif" description="DGA/G" evidence="1">
    <location>
        <begin position="181"/>
        <end position="183"/>
    </location>
</feature>
<gene>
    <name evidence="2" type="ORF">SAMN04515654_12316</name>
</gene>
<reference evidence="2 3" key="1">
    <citation type="submission" date="2016-10" db="EMBL/GenBank/DDBJ databases">
        <authorList>
            <person name="de Groot N.N."/>
        </authorList>
    </citation>
    <scope>NUCLEOTIDE SEQUENCE [LARGE SCALE GENOMIC DNA]</scope>
    <source>
        <strain evidence="2 3">WG7</strain>
    </source>
</reference>
<sequence>MGKNKFNILSIDGGGARGIIPAHILKRIADEFEIDNFYEEFDLIVGTSTGSIIAAGLALGEPVEKIYDLYLNEAEEIFSDKNGFLNRFFKGKCLKSEYKKEKLIELLKNVFKDKKMKDSKTKLMIPATDLTNGDVYIHKSNYDEEFVRDTDTYIYKAVLSSCSAPTYFKPEKIKERYLLADGGLWANNPSLLAYTEAISRFEIEHENIQILSLGTGIGKSYFDMDKKYWGALALIKKLIDSLLNLQSINNNNICTHLLGEKQYLRLNYTSDNKLPLEKLPENWAAKADRIFTYNSKKIEEYFS</sequence>
<dbReference type="PANTHER" id="PTHR24138:SF12">
    <property type="entry name" value="PATATIN FAMILY PROTEIN"/>
    <property type="match status" value="1"/>
</dbReference>
<name>A0A1M7NFR0_9FIRM</name>
<dbReference type="NCBIfam" id="NF041079">
    <property type="entry name" value="CBASS_lipase"/>
    <property type="match status" value="1"/>
</dbReference>
<dbReference type="OrthoDB" id="9807112at2"/>
<proteinExistence type="predicted"/>
<dbReference type="InterPro" id="IPR016035">
    <property type="entry name" value="Acyl_Trfase/lysoPLipase"/>
</dbReference>
<feature type="active site" description="Proton acceptor" evidence="1">
    <location>
        <position position="181"/>
    </location>
</feature>
<protein>
    <submittedName>
        <fullName evidence="2">Uncharacterized protein</fullName>
    </submittedName>
</protein>
<dbReference type="CDD" id="cd07199">
    <property type="entry name" value="Pat17_PNPLA8_PNPLA9_like"/>
    <property type="match status" value="1"/>
</dbReference>
<feature type="active site" description="Nucleophile" evidence="1">
    <location>
        <position position="48"/>
    </location>
</feature>
<dbReference type="InterPro" id="IPR047156">
    <property type="entry name" value="Teg/CotR/CapV-like"/>
</dbReference>
<organism evidence="2 3">
    <name type="scientific">Halanaerobium congolense</name>
    <dbReference type="NCBI Taxonomy" id="54121"/>
    <lineage>
        <taxon>Bacteria</taxon>
        <taxon>Bacillati</taxon>
        <taxon>Bacillota</taxon>
        <taxon>Clostridia</taxon>
        <taxon>Halanaerobiales</taxon>
        <taxon>Halanaerobiaceae</taxon>
        <taxon>Halanaerobium</taxon>
    </lineage>
</organism>
<dbReference type="Pfam" id="PF01734">
    <property type="entry name" value="Patatin"/>
    <property type="match status" value="1"/>
</dbReference>
<dbReference type="PROSITE" id="PS51635">
    <property type="entry name" value="PNPLA"/>
    <property type="match status" value="1"/>
</dbReference>
<dbReference type="Gene3D" id="3.40.1090.10">
    <property type="entry name" value="Cytosolic phospholipase A2 catalytic domain"/>
    <property type="match status" value="1"/>
</dbReference>
<dbReference type="SUPFAM" id="SSF52151">
    <property type="entry name" value="FabD/lysophospholipase-like"/>
    <property type="match status" value="1"/>
</dbReference>
<dbReference type="STRING" id="54121.SAMN04515653_12430"/>
<evidence type="ECO:0000256" key="1">
    <source>
        <dbReference type="PROSITE-ProRule" id="PRU01161"/>
    </source>
</evidence>
<feature type="short sequence motif" description="GXGXXG" evidence="1">
    <location>
        <begin position="13"/>
        <end position="18"/>
    </location>
</feature>
<dbReference type="InterPro" id="IPR002641">
    <property type="entry name" value="PNPLA_dom"/>
</dbReference>
<dbReference type="RefSeq" id="WP_073159708.1">
    <property type="nucleotide sequence ID" value="NZ_FNEH01000023.1"/>
</dbReference>
<dbReference type="PANTHER" id="PTHR24138">
    <property type="entry name" value="INTRACELLLAR PHOSPHOLIPASE A FAMILY"/>
    <property type="match status" value="1"/>
</dbReference>
<feature type="short sequence motif" description="GXSXG" evidence="1">
    <location>
        <begin position="46"/>
        <end position="50"/>
    </location>
</feature>
<dbReference type="GO" id="GO:0016042">
    <property type="term" value="P:lipid catabolic process"/>
    <property type="evidence" value="ECO:0007669"/>
    <property type="project" value="UniProtKB-UniRule"/>
</dbReference>
<dbReference type="AlphaFoldDB" id="A0A1M7NFR0"/>
<evidence type="ECO:0000313" key="3">
    <source>
        <dbReference type="Proteomes" id="UP000198945"/>
    </source>
</evidence>